<dbReference type="OrthoDB" id="1306017at2759"/>
<evidence type="ECO:0000313" key="2">
    <source>
        <dbReference type="Proteomes" id="UP000189701"/>
    </source>
</evidence>
<proteinExistence type="predicted"/>
<dbReference type="InterPro" id="IPR005162">
    <property type="entry name" value="Retrotrans_gag_dom"/>
</dbReference>
<keyword evidence="2" id="KW-1185">Reference proteome</keyword>
<sequence length="169" mass="19289">MAATSEEEQLRLVRFKKYYPPTFSGLALEDAHGFLMKCHRILRTMGIAKMSGVAFTTFQLNGAAYQWWRVYELGSAANASSLSWTQFSDMFLREFVPQTLRDACARSLNSCARGTMLVSEYAVRFSDLSRHVPTLVSIVRERVCRFIEGLIHDIRFSIARELETGVTFQ</sequence>
<dbReference type="RefSeq" id="XP_009800481.1">
    <property type="nucleotide sequence ID" value="XM_009802179.1"/>
</dbReference>
<evidence type="ECO:0000259" key="1">
    <source>
        <dbReference type="Pfam" id="PF03732"/>
    </source>
</evidence>
<dbReference type="GeneID" id="104246376"/>
<dbReference type="Pfam" id="PF03732">
    <property type="entry name" value="Retrotrans_gag"/>
    <property type="match status" value="1"/>
</dbReference>
<name>A0A1U7YEV4_NICSY</name>
<accession>A0A1U7YEV4</accession>
<feature type="domain" description="Retrotransposon gag" evidence="1">
    <location>
        <begin position="55"/>
        <end position="150"/>
    </location>
</feature>
<evidence type="ECO:0000313" key="3">
    <source>
        <dbReference type="RefSeq" id="XP_009800481.1"/>
    </source>
</evidence>
<reference evidence="3" key="2">
    <citation type="submission" date="2025-08" db="UniProtKB">
        <authorList>
            <consortium name="RefSeq"/>
        </authorList>
    </citation>
    <scope>IDENTIFICATION</scope>
    <source>
        <tissue evidence="3">Leaf</tissue>
    </source>
</reference>
<gene>
    <name evidence="3" type="primary">LOC104246376</name>
</gene>
<dbReference type="AlphaFoldDB" id="A0A1U7YEV4"/>
<organism evidence="2 3">
    <name type="scientific">Nicotiana sylvestris</name>
    <name type="common">Wood tobacco</name>
    <name type="synonym">South American tobacco</name>
    <dbReference type="NCBI Taxonomy" id="4096"/>
    <lineage>
        <taxon>Eukaryota</taxon>
        <taxon>Viridiplantae</taxon>
        <taxon>Streptophyta</taxon>
        <taxon>Embryophyta</taxon>
        <taxon>Tracheophyta</taxon>
        <taxon>Spermatophyta</taxon>
        <taxon>Magnoliopsida</taxon>
        <taxon>eudicotyledons</taxon>
        <taxon>Gunneridae</taxon>
        <taxon>Pentapetalae</taxon>
        <taxon>asterids</taxon>
        <taxon>lamiids</taxon>
        <taxon>Solanales</taxon>
        <taxon>Solanaceae</taxon>
        <taxon>Nicotianoideae</taxon>
        <taxon>Nicotianeae</taxon>
        <taxon>Nicotiana</taxon>
    </lineage>
</organism>
<dbReference type="KEGG" id="nsy:104246376"/>
<dbReference type="Proteomes" id="UP000189701">
    <property type="component" value="Unplaced"/>
</dbReference>
<protein>
    <submittedName>
        <fullName evidence="3">Uncharacterized protein LOC104246376</fullName>
    </submittedName>
</protein>
<reference evidence="2" key="1">
    <citation type="journal article" date="2013" name="Genome Biol.">
        <title>Reference genomes and transcriptomes of Nicotiana sylvestris and Nicotiana tomentosiformis.</title>
        <authorList>
            <person name="Sierro N."/>
            <person name="Battey J.N."/>
            <person name="Ouadi S."/>
            <person name="Bovet L."/>
            <person name="Goepfert S."/>
            <person name="Bakaher N."/>
            <person name="Peitsch M.C."/>
            <person name="Ivanov N.V."/>
        </authorList>
    </citation>
    <scope>NUCLEOTIDE SEQUENCE [LARGE SCALE GENOMIC DNA]</scope>
</reference>